<dbReference type="AlphaFoldDB" id="A0A4Q0P9P4"/>
<dbReference type="Pfam" id="PF00578">
    <property type="entry name" value="AhpC-TSA"/>
    <property type="match status" value="1"/>
</dbReference>
<comment type="caution">
    <text evidence="2">The sequence shown here is derived from an EMBL/GenBank/DDBJ whole genome shotgun (WGS) entry which is preliminary data.</text>
</comment>
<name>A0A4Q0P9P4_9FLAO</name>
<dbReference type="PROSITE" id="PS51352">
    <property type="entry name" value="THIOREDOXIN_2"/>
    <property type="match status" value="1"/>
</dbReference>
<dbReference type="InterPro" id="IPR036249">
    <property type="entry name" value="Thioredoxin-like_sf"/>
</dbReference>
<protein>
    <submittedName>
        <fullName evidence="2">Peroxiredoxin</fullName>
    </submittedName>
</protein>
<gene>
    <name evidence="2" type="ORF">DSM00_1031</name>
</gene>
<dbReference type="GO" id="GO:0016491">
    <property type="term" value="F:oxidoreductase activity"/>
    <property type="evidence" value="ECO:0007669"/>
    <property type="project" value="InterPro"/>
</dbReference>
<organism evidence="2 3">
    <name type="scientific">Leeuwenhoekiella aequorea</name>
    <dbReference type="NCBI Taxonomy" id="283736"/>
    <lineage>
        <taxon>Bacteria</taxon>
        <taxon>Pseudomonadati</taxon>
        <taxon>Bacteroidota</taxon>
        <taxon>Flavobacteriia</taxon>
        <taxon>Flavobacteriales</taxon>
        <taxon>Flavobacteriaceae</taxon>
        <taxon>Leeuwenhoekiella</taxon>
    </lineage>
</organism>
<dbReference type="OrthoDB" id="9809746at2"/>
<accession>A0A4Q0P9P4</accession>
<evidence type="ECO:0000313" key="2">
    <source>
        <dbReference type="EMBL" id="RXG23417.1"/>
    </source>
</evidence>
<dbReference type="Proteomes" id="UP000289238">
    <property type="component" value="Unassembled WGS sequence"/>
</dbReference>
<sequence>MIKPKNKVPELQLDLINDTKWILENQKPEKYTLIVFYRGLHCPVCKKQLQDLASKTEDFKSRGVNVIAVSMDTEKRAKLSAEKWETGDLPIGYGLSEDKAREWGLYISHSVKDPEPEVFSEPGMFLIRADGTLYFSSIQTMPFARPELDAVLKAIDFVEKEDYPARGGK</sequence>
<dbReference type="CDD" id="cd02970">
    <property type="entry name" value="PRX_like2"/>
    <property type="match status" value="1"/>
</dbReference>
<evidence type="ECO:0000313" key="3">
    <source>
        <dbReference type="Proteomes" id="UP000289238"/>
    </source>
</evidence>
<dbReference type="Gene3D" id="3.40.30.10">
    <property type="entry name" value="Glutaredoxin"/>
    <property type="match status" value="1"/>
</dbReference>
<dbReference type="SUPFAM" id="SSF52833">
    <property type="entry name" value="Thioredoxin-like"/>
    <property type="match status" value="1"/>
</dbReference>
<dbReference type="EMBL" id="QOVM01000002">
    <property type="protein sequence ID" value="RXG23417.1"/>
    <property type="molecule type" value="Genomic_DNA"/>
</dbReference>
<dbReference type="RefSeq" id="WP_128756946.1">
    <property type="nucleotide sequence ID" value="NZ_QOVM01000002.1"/>
</dbReference>
<keyword evidence="3" id="KW-1185">Reference proteome</keyword>
<dbReference type="InterPro" id="IPR000866">
    <property type="entry name" value="AhpC/TSA"/>
</dbReference>
<dbReference type="InterPro" id="IPR013766">
    <property type="entry name" value="Thioredoxin_domain"/>
</dbReference>
<reference evidence="2 3" key="1">
    <citation type="submission" date="2018-07" db="EMBL/GenBank/DDBJ databases">
        <title>Leeuwenhoekiella genomics.</title>
        <authorList>
            <person name="Tahon G."/>
            <person name="Willems A."/>
        </authorList>
    </citation>
    <scope>NUCLEOTIDE SEQUENCE [LARGE SCALE GENOMIC DNA]</scope>
    <source>
        <strain evidence="2 3">LMG 22550</strain>
    </source>
</reference>
<proteinExistence type="predicted"/>
<dbReference type="GO" id="GO:0016209">
    <property type="term" value="F:antioxidant activity"/>
    <property type="evidence" value="ECO:0007669"/>
    <property type="project" value="InterPro"/>
</dbReference>
<feature type="domain" description="Thioredoxin" evidence="1">
    <location>
        <begin position="2"/>
        <end position="160"/>
    </location>
</feature>
<evidence type="ECO:0000259" key="1">
    <source>
        <dbReference type="PROSITE" id="PS51352"/>
    </source>
</evidence>